<keyword evidence="2" id="KW-1185">Reference proteome</keyword>
<reference evidence="1" key="1">
    <citation type="submission" date="2020-10" db="EMBL/GenBank/DDBJ databases">
        <authorList>
            <person name="Castelo-Branco R."/>
            <person name="Eusebio N."/>
            <person name="Adriana R."/>
            <person name="Vieira A."/>
            <person name="Brugerolle De Fraissinette N."/>
            <person name="Rezende De Castro R."/>
            <person name="Schneider M.P."/>
            <person name="Vasconcelos V."/>
            <person name="Leao P.N."/>
        </authorList>
    </citation>
    <scope>NUCLEOTIDE SEQUENCE</scope>
    <source>
        <strain evidence="1">LEGE 11467</strain>
    </source>
</reference>
<evidence type="ECO:0000313" key="1">
    <source>
        <dbReference type="EMBL" id="MBE9039926.1"/>
    </source>
</evidence>
<sequence length="65" mass="7675">MHTQTIRPLVVEDLFARIWNAGCITDSQKQRLVLMSIERVLSDNEREALDRLFHAIRRGWLKVID</sequence>
<accession>A0A928Z8K0</accession>
<dbReference type="EMBL" id="JADEXN010000042">
    <property type="protein sequence ID" value="MBE9039926.1"/>
    <property type="molecule type" value="Genomic_DNA"/>
</dbReference>
<protein>
    <submittedName>
        <fullName evidence="1">Uncharacterized protein</fullName>
    </submittedName>
</protein>
<gene>
    <name evidence="1" type="ORF">IQ235_03855</name>
</gene>
<evidence type="ECO:0000313" key="2">
    <source>
        <dbReference type="Proteomes" id="UP000621799"/>
    </source>
</evidence>
<organism evidence="1 2">
    <name type="scientific">Zarconia navalis LEGE 11467</name>
    <dbReference type="NCBI Taxonomy" id="1828826"/>
    <lineage>
        <taxon>Bacteria</taxon>
        <taxon>Bacillati</taxon>
        <taxon>Cyanobacteriota</taxon>
        <taxon>Cyanophyceae</taxon>
        <taxon>Oscillatoriophycideae</taxon>
        <taxon>Oscillatoriales</taxon>
        <taxon>Oscillatoriales incertae sedis</taxon>
        <taxon>Zarconia</taxon>
        <taxon>Zarconia navalis</taxon>
    </lineage>
</organism>
<dbReference type="RefSeq" id="WP_264320183.1">
    <property type="nucleotide sequence ID" value="NZ_JADEXN010000042.1"/>
</dbReference>
<comment type="caution">
    <text evidence="1">The sequence shown here is derived from an EMBL/GenBank/DDBJ whole genome shotgun (WGS) entry which is preliminary data.</text>
</comment>
<name>A0A928Z8K0_9CYAN</name>
<proteinExistence type="predicted"/>
<dbReference type="AlphaFoldDB" id="A0A928Z8K0"/>
<dbReference type="Proteomes" id="UP000621799">
    <property type="component" value="Unassembled WGS sequence"/>
</dbReference>